<proteinExistence type="predicted"/>
<dbReference type="Proteomes" id="UP000675379">
    <property type="component" value="Unassembled WGS sequence"/>
</dbReference>
<reference evidence="1" key="1">
    <citation type="submission" date="2021-04" db="EMBL/GenBank/DDBJ databases">
        <title>Proteiniclasticum sedimins sp. nov., an obligate anaerobic bacterium isolated from anaerobic sludge.</title>
        <authorList>
            <person name="Liu J."/>
        </authorList>
    </citation>
    <scope>NUCLEOTIDE SEQUENCE</scope>
    <source>
        <strain evidence="1">BAD-10</strain>
    </source>
</reference>
<evidence type="ECO:0008006" key="3">
    <source>
        <dbReference type="Google" id="ProtNLM"/>
    </source>
</evidence>
<dbReference type="AlphaFoldDB" id="A0A941HQA9"/>
<comment type="caution">
    <text evidence="1">The sequence shown here is derived from an EMBL/GenBank/DDBJ whole genome shotgun (WGS) entry which is preliminary data.</text>
</comment>
<name>A0A941HQA9_9CLOT</name>
<protein>
    <recommendedName>
        <fullName evidence="3">Competence protein ComGF</fullName>
    </recommendedName>
</protein>
<evidence type="ECO:0000313" key="1">
    <source>
        <dbReference type="EMBL" id="MBR0574962.1"/>
    </source>
</evidence>
<accession>A0A941HQA9</accession>
<keyword evidence="2" id="KW-1185">Reference proteome</keyword>
<dbReference type="EMBL" id="JAGSCS010000001">
    <property type="protein sequence ID" value="MBR0574962.1"/>
    <property type="molecule type" value="Genomic_DNA"/>
</dbReference>
<dbReference type="RefSeq" id="WP_211799471.1">
    <property type="nucleotide sequence ID" value="NZ_JAGSCS010000001.1"/>
</dbReference>
<organism evidence="1 2">
    <name type="scientific">Proteiniclasticum sediminis</name>
    <dbReference type="NCBI Taxonomy" id="2804028"/>
    <lineage>
        <taxon>Bacteria</taxon>
        <taxon>Bacillati</taxon>
        <taxon>Bacillota</taxon>
        <taxon>Clostridia</taxon>
        <taxon>Eubacteriales</taxon>
        <taxon>Clostridiaceae</taxon>
        <taxon>Proteiniclasticum</taxon>
    </lineage>
</organism>
<sequence>MLLEVLVGLVTSFLLFLLASRLYLAQALQFQENLDFLLETDYAYHAFEVIKKDLYTDTRSVALLGNVLYIRKEDYVNAPYIRLEESGGRLRYAFGKTGFQGTTYQYLSYGVKSVTMRQVGSVVFIRLQFSKTAYERGFWIEPQRR</sequence>
<evidence type="ECO:0000313" key="2">
    <source>
        <dbReference type="Proteomes" id="UP000675379"/>
    </source>
</evidence>
<gene>
    <name evidence="1" type="ORF">KCG48_01275</name>
</gene>